<protein>
    <recommendedName>
        <fullName evidence="4">SWIM-type domain-containing protein</fullName>
    </recommendedName>
</protein>
<feature type="compositionally biased region" description="Pro residues" evidence="1">
    <location>
        <begin position="817"/>
        <end position="839"/>
    </location>
</feature>
<reference evidence="2 3" key="1">
    <citation type="journal article" date="2024" name="J Genomics">
        <title>Draft genome sequencing and assembly of Favolaschia claudopus CIRM-BRFM 2984 isolated from oak limbs.</title>
        <authorList>
            <person name="Navarro D."/>
            <person name="Drula E."/>
            <person name="Chaduli D."/>
            <person name="Cazenave R."/>
            <person name="Ahrendt S."/>
            <person name="Wang J."/>
            <person name="Lipzen A."/>
            <person name="Daum C."/>
            <person name="Barry K."/>
            <person name="Grigoriev I.V."/>
            <person name="Favel A."/>
            <person name="Rosso M.N."/>
            <person name="Martin F."/>
        </authorList>
    </citation>
    <scope>NUCLEOTIDE SEQUENCE [LARGE SCALE GENOMIC DNA]</scope>
    <source>
        <strain evidence="2 3">CIRM-BRFM 2984</strain>
    </source>
</reference>
<comment type="caution">
    <text evidence="2">The sequence shown here is derived from an EMBL/GenBank/DDBJ whole genome shotgun (WGS) entry which is preliminary data.</text>
</comment>
<keyword evidence="3" id="KW-1185">Reference proteome</keyword>
<feature type="region of interest" description="Disordered" evidence="1">
    <location>
        <begin position="1"/>
        <end position="22"/>
    </location>
</feature>
<evidence type="ECO:0000313" key="3">
    <source>
        <dbReference type="Proteomes" id="UP001362999"/>
    </source>
</evidence>
<dbReference type="EMBL" id="JAWWNJ010000059">
    <property type="protein sequence ID" value="KAK7013538.1"/>
    <property type="molecule type" value="Genomic_DNA"/>
</dbReference>
<feature type="region of interest" description="Disordered" evidence="1">
    <location>
        <begin position="522"/>
        <end position="562"/>
    </location>
</feature>
<feature type="region of interest" description="Disordered" evidence="1">
    <location>
        <begin position="699"/>
        <end position="758"/>
    </location>
</feature>
<evidence type="ECO:0000313" key="2">
    <source>
        <dbReference type="EMBL" id="KAK7013538.1"/>
    </source>
</evidence>
<feature type="region of interest" description="Disordered" evidence="1">
    <location>
        <begin position="39"/>
        <end position="61"/>
    </location>
</feature>
<gene>
    <name evidence="2" type="ORF">R3P38DRAFT_2788427</name>
</gene>
<name>A0AAW0AKW1_9AGAR</name>
<organism evidence="2 3">
    <name type="scientific">Favolaschia claudopus</name>
    <dbReference type="NCBI Taxonomy" id="2862362"/>
    <lineage>
        <taxon>Eukaryota</taxon>
        <taxon>Fungi</taxon>
        <taxon>Dikarya</taxon>
        <taxon>Basidiomycota</taxon>
        <taxon>Agaricomycotina</taxon>
        <taxon>Agaricomycetes</taxon>
        <taxon>Agaricomycetidae</taxon>
        <taxon>Agaricales</taxon>
        <taxon>Marasmiineae</taxon>
        <taxon>Mycenaceae</taxon>
        <taxon>Favolaschia</taxon>
    </lineage>
</organism>
<evidence type="ECO:0000256" key="1">
    <source>
        <dbReference type="SAM" id="MobiDB-lite"/>
    </source>
</evidence>
<feature type="compositionally biased region" description="Low complexity" evidence="1">
    <location>
        <begin position="704"/>
        <end position="729"/>
    </location>
</feature>
<evidence type="ECO:0008006" key="4">
    <source>
        <dbReference type="Google" id="ProtNLM"/>
    </source>
</evidence>
<dbReference type="AlphaFoldDB" id="A0AAW0AKW1"/>
<sequence length="1056" mass="118530">MSKKSSEADPDNPPRRGRRKLKFIVRGKAALNDAFNSLLRRPSPTLAPDAPGPEAAGGGVPLSEDQAREALLAGEQYGVTSERDDINKTPLMLQTINREAEGYKLLDTINTEDLLKWFHNQPKGHSESRVAKLTWFGHPGDSPHNIRARKFVFEVTADNLAVVKIWQKGEHKDAAPDQWTFLISLIELDGLVPKLPQLRGFLLPNSSGVAERLTDYRIPTQKQVRGMIVTSKQRTRMARNPFRATWLMVKRNPQDLYYHTRHNFEAPDSKSEFTVGITDNFSLDSTILNTEAPNGTIFLDSTHRLHNENRAATTVLCTANEGKHVMPGAYLISANIQAQTIKNWFVQTIQKVEARAKEIAAGKSFLSAFVVDKSKIHHRDPPTTNRLSARCQRIAANGKFDFTNINIDKSRSEYNGIVEALYNYLPVLRLLFKPSSSSGLQTTTSGSANSTLSLPSYDSRCPGAWFSVTVKAQILILFRVLQRCRSMDHWEAAKRTFHAGLVELLGEADRDTMAADAAAERVSALHPEDNDNESEGVAPAKSRSKPLFTDIGMPPGQSRDDTWNTNNWAETAFKQFNTVFLDNKHNKRIDQLASVILNHHLPYFRFFPTPDRTPAKAFVQLNDNANRIWETEMVSPSGQPEEFIVKRVIDHKPVQKTVVLTPLSCTCDDYMYSGKACVDILAARILRKNGPNANWKVVEAETESPAARAKPSLSKSKSKPKSNSQSQTKSRSKLKGKAASKANTQSDGPRTGKLPNDATIEAELDTVFSKLRQFDENEKEQEPEPMNELRLWGLAYRAVQLEQLRRHRMRGASAPSTLPPSPSPPPPPPPPPPLPPPLSPNDNDQFLNAEDLALANLENVFSWLNPTYKLRLDEVAVFVALLNNSVIAIEEGFVFLAGPPRMGIRDHLRRIDWSQPLTVLQTIGPRSTILCARTRRDLYGPILSTLLRKTTYPPSTYNTSGFCISSSCREDSQYRRCSLNLFRVTVFHGFSLLLDFNPCNPVINVHEIKRLLSSLNCIWAAADINRWNRIDQIRPYEPRRDFHWASSVNSLLKPKL</sequence>
<feature type="region of interest" description="Disordered" evidence="1">
    <location>
        <begin position="808"/>
        <end position="845"/>
    </location>
</feature>
<proteinExistence type="predicted"/>
<dbReference type="Proteomes" id="UP001362999">
    <property type="component" value="Unassembled WGS sequence"/>
</dbReference>
<accession>A0AAW0AKW1</accession>